<dbReference type="EMBL" id="UYJE01000299">
    <property type="protein sequence ID" value="VDH92062.1"/>
    <property type="molecule type" value="Genomic_DNA"/>
</dbReference>
<dbReference type="InterPro" id="IPR015915">
    <property type="entry name" value="Kelch-typ_b-propeller"/>
</dbReference>
<evidence type="ECO:0000256" key="1">
    <source>
        <dbReference type="ARBA" id="ARBA00022441"/>
    </source>
</evidence>
<dbReference type="AlphaFoldDB" id="A0A8B6BLQ9"/>
<dbReference type="SUPFAM" id="SSF117281">
    <property type="entry name" value="Kelch motif"/>
    <property type="match status" value="1"/>
</dbReference>
<dbReference type="Pfam" id="PF01344">
    <property type="entry name" value="Kelch_1"/>
    <property type="match status" value="1"/>
</dbReference>
<dbReference type="SMART" id="SM00612">
    <property type="entry name" value="Kelch"/>
    <property type="match status" value="1"/>
</dbReference>
<proteinExistence type="predicted"/>
<reference evidence="2" key="1">
    <citation type="submission" date="2018-11" db="EMBL/GenBank/DDBJ databases">
        <authorList>
            <person name="Alioto T."/>
            <person name="Alioto T."/>
        </authorList>
    </citation>
    <scope>NUCLEOTIDE SEQUENCE</scope>
</reference>
<dbReference type="OrthoDB" id="6079997at2759"/>
<comment type="caution">
    <text evidence="2">The sequence shown here is derived from an EMBL/GenBank/DDBJ whole genome shotgun (WGS) entry which is preliminary data.</text>
</comment>
<keyword evidence="1" id="KW-0880">Kelch repeat</keyword>
<name>A0A8B6BLQ9_MYTGA</name>
<accession>A0A8B6BLQ9</accession>
<keyword evidence="3" id="KW-1185">Reference proteome</keyword>
<protein>
    <submittedName>
        <fullName evidence="2">Uncharacterized protein</fullName>
    </submittedName>
</protein>
<dbReference type="Gene3D" id="2.120.10.80">
    <property type="entry name" value="Kelch-type beta propeller"/>
    <property type="match status" value="1"/>
</dbReference>
<dbReference type="Proteomes" id="UP000596742">
    <property type="component" value="Unassembled WGS sequence"/>
</dbReference>
<evidence type="ECO:0000313" key="3">
    <source>
        <dbReference type="Proteomes" id="UP000596742"/>
    </source>
</evidence>
<gene>
    <name evidence="2" type="ORF">MGAL_10B057938</name>
</gene>
<dbReference type="InterPro" id="IPR006652">
    <property type="entry name" value="Kelch_1"/>
</dbReference>
<sequence length="158" mass="17703">MGHAGSCFVIGGIHQGQRITDIEEYNVKKNIWRRVASLPPSVHTTYLSCVTVGNMIYIFAVFDQQESLQEHELAICLFNPDLTSINIIATIPVKTLQIRTFVLGKDIYIASSNSDFLKFNKKHNLIQELQRHYLVCKKIGIFTCGNAVYLVGGVNTNA</sequence>
<evidence type="ECO:0000313" key="2">
    <source>
        <dbReference type="EMBL" id="VDH92062.1"/>
    </source>
</evidence>
<organism evidence="2 3">
    <name type="scientific">Mytilus galloprovincialis</name>
    <name type="common">Mediterranean mussel</name>
    <dbReference type="NCBI Taxonomy" id="29158"/>
    <lineage>
        <taxon>Eukaryota</taxon>
        <taxon>Metazoa</taxon>
        <taxon>Spiralia</taxon>
        <taxon>Lophotrochozoa</taxon>
        <taxon>Mollusca</taxon>
        <taxon>Bivalvia</taxon>
        <taxon>Autobranchia</taxon>
        <taxon>Pteriomorphia</taxon>
        <taxon>Mytilida</taxon>
        <taxon>Mytiloidea</taxon>
        <taxon>Mytilidae</taxon>
        <taxon>Mytilinae</taxon>
        <taxon>Mytilus</taxon>
    </lineage>
</organism>